<dbReference type="Pfam" id="PF02518">
    <property type="entry name" value="HATPase_c"/>
    <property type="match status" value="1"/>
</dbReference>
<dbReference type="Gene3D" id="1.10.287.130">
    <property type="match status" value="1"/>
</dbReference>
<evidence type="ECO:0000313" key="10">
    <source>
        <dbReference type="EMBL" id="TPD57683.1"/>
    </source>
</evidence>
<feature type="domain" description="PAC" evidence="9">
    <location>
        <begin position="332"/>
        <end position="385"/>
    </location>
</feature>
<keyword evidence="3" id="KW-0597">Phosphoprotein</keyword>
<dbReference type="Pfam" id="PF00512">
    <property type="entry name" value="HisKA"/>
    <property type="match status" value="1"/>
</dbReference>
<dbReference type="GO" id="GO:0000155">
    <property type="term" value="F:phosphorelay sensor kinase activity"/>
    <property type="evidence" value="ECO:0007669"/>
    <property type="project" value="InterPro"/>
</dbReference>
<dbReference type="CDD" id="cd00082">
    <property type="entry name" value="HisKA"/>
    <property type="match status" value="1"/>
</dbReference>
<dbReference type="InterPro" id="IPR005467">
    <property type="entry name" value="His_kinase_dom"/>
</dbReference>
<dbReference type="SMART" id="SM00086">
    <property type="entry name" value="PAC"/>
    <property type="match status" value="2"/>
</dbReference>
<dbReference type="SMART" id="SM00387">
    <property type="entry name" value="HATPase_c"/>
    <property type="match status" value="1"/>
</dbReference>
<dbReference type="InterPro" id="IPR003594">
    <property type="entry name" value="HATPase_dom"/>
</dbReference>
<dbReference type="AlphaFoldDB" id="A0A501PBD8"/>
<dbReference type="Gene3D" id="3.30.450.20">
    <property type="entry name" value="PAS domain"/>
    <property type="match status" value="2"/>
</dbReference>
<dbReference type="PRINTS" id="PR00344">
    <property type="entry name" value="BCTRLSENSOR"/>
</dbReference>
<accession>A0A501PBD8</accession>
<proteinExistence type="predicted"/>
<dbReference type="OrthoDB" id="9801651at2"/>
<keyword evidence="4" id="KW-0808">Transferase</keyword>
<evidence type="ECO:0000259" key="8">
    <source>
        <dbReference type="PROSITE" id="PS50112"/>
    </source>
</evidence>
<reference evidence="11" key="1">
    <citation type="submission" date="2019-06" db="EMBL/GenBank/DDBJ databases">
        <title>The complete genome of Emcibacter congregatus ZYLT.</title>
        <authorList>
            <person name="Zhao Z."/>
        </authorList>
    </citation>
    <scope>NUCLEOTIDE SEQUENCE [LARGE SCALE GENOMIC DNA]</scope>
    <source>
        <strain evidence="11">MCCC 1A06723</strain>
    </source>
</reference>
<dbReference type="InterPro" id="IPR004358">
    <property type="entry name" value="Sig_transdc_His_kin-like_C"/>
</dbReference>
<name>A0A501PBD8_9PROT</name>
<dbReference type="InterPro" id="IPR036890">
    <property type="entry name" value="HATPase_C_sf"/>
</dbReference>
<dbReference type="PROSITE" id="PS50109">
    <property type="entry name" value="HIS_KIN"/>
    <property type="match status" value="1"/>
</dbReference>
<dbReference type="EC" id="2.7.13.3" evidence="2"/>
<dbReference type="PROSITE" id="PS50112">
    <property type="entry name" value="PAS"/>
    <property type="match status" value="1"/>
</dbReference>
<feature type="domain" description="Histidine kinase" evidence="7">
    <location>
        <begin position="403"/>
        <end position="624"/>
    </location>
</feature>
<evidence type="ECO:0000259" key="7">
    <source>
        <dbReference type="PROSITE" id="PS50109"/>
    </source>
</evidence>
<dbReference type="InterPro" id="IPR003661">
    <property type="entry name" value="HisK_dim/P_dom"/>
</dbReference>
<dbReference type="InterPro" id="IPR000700">
    <property type="entry name" value="PAS-assoc_C"/>
</dbReference>
<dbReference type="RefSeq" id="WP_139941998.1">
    <property type="nucleotide sequence ID" value="NZ_JBHSYP010000005.1"/>
</dbReference>
<evidence type="ECO:0000256" key="4">
    <source>
        <dbReference type="ARBA" id="ARBA00022679"/>
    </source>
</evidence>
<feature type="domain" description="PAS" evidence="8">
    <location>
        <begin position="274"/>
        <end position="305"/>
    </location>
</feature>
<dbReference type="InterPro" id="IPR035965">
    <property type="entry name" value="PAS-like_dom_sf"/>
</dbReference>
<dbReference type="SMART" id="SM00388">
    <property type="entry name" value="HisKA"/>
    <property type="match status" value="1"/>
</dbReference>
<dbReference type="SUPFAM" id="SSF55785">
    <property type="entry name" value="PYP-like sensor domain (PAS domain)"/>
    <property type="match status" value="2"/>
</dbReference>
<keyword evidence="5" id="KW-0418">Kinase</keyword>
<gene>
    <name evidence="10" type="ORF">FIV46_16390</name>
</gene>
<keyword evidence="11" id="KW-1185">Reference proteome</keyword>
<dbReference type="InterPro" id="IPR050736">
    <property type="entry name" value="Sensor_HK_Regulatory"/>
</dbReference>
<dbReference type="PANTHER" id="PTHR43711:SF1">
    <property type="entry name" value="HISTIDINE KINASE 1"/>
    <property type="match status" value="1"/>
</dbReference>
<dbReference type="InterPro" id="IPR001610">
    <property type="entry name" value="PAC"/>
</dbReference>
<evidence type="ECO:0000313" key="11">
    <source>
        <dbReference type="Proteomes" id="UP000319148"/>
    </source>
</evidence>
<dbReference type="NCBIfam" id="TIGR00229">
    <property type="entry name" value="sensory_box"/>
    <property type="match status" value="1"/>
</dbReference>
<dbReference type="Gene3D" id="3.30.565.10">
    <property type="entry name" value="Histidine kinase-like ATPase, C-terminal domain"/>
    <property type="match status" value="1"/>
</dbReference>
<dbReference type="SUPFAM" id="SSF47384">
    <property type="entry name" value="Homodimeric domain of signal transducing histidine kinase"/>
    <property type="match status" value="1"/>
</dbReference>
<evidence type="ECO:0000256" key="6">
    <source>
        <dbReference type="ARBA" id="ARBA00023012"/>
    </source>
</evidence>
<dbReference type="InterPro" id="IPR036097">
    <property type="entry name" value="HisK_dim/P_sf"/>
</dbReference>
<dbReference type="Pfam" id="PF13426">
    <property type="entry name" value="PAS_9"/>
    <property type="match status" value="1"/>
</dbReference>
<dbReference type="PROSITE" id="PS50113">
    <property type="entry name" value="PAC"/>
    <property type="match status" value="1"/>
</dbReference>
<dbReference type="CDD" id="cd00130">
    <property type="entry name" value="PAS"/>
    <property type="match status" value="1"/>
</dbReference>
<evidence type="ECO:0000256" key="3">
    <source>
        <dbReference type="ARBA" id="ARBA00022553"/>
    </source>
</evidence>
<evidence type="ECO:0000259" key="9">
    <source>
        <dbReference type="PROSITE" id="PS50113"/>
    </source>
</evidence>
<comment type="catalytic activity">
    <reaction evidence="1">
        <text>ATP + protein L-histidine = ADP + protein N-phospho-L-histidine.</text>
        <dbReference type="EC" id="2.7.13.3"/>
    </reaction>
</comment>
<evidence type="ECO:0000256" key="2">
    <source>
        <dbReference type="ARBA" id="ARBA00012438"/>
    </source>
</evidence>
<dbReference type="InterPro" id="IPR000014">
    <property type="entry name" value="PAS"/>
</dbReference>
<dbReference type="Proteomes" id="UP000319148">
    <property type="component" value="Unassembled WGS sequence"/>
</dbReference>
<organism evidence="10 11">
    <name type="scientific">Emcibacter nanhaiensis</name>
    <dbReference type="NCBI Taxonomy" id="1505037"/>
    <lineage>
        <taxon>Bacteria</taxon>
        <taxon>Pseudomonadati</taxon>
        <taxon>Pseudomonadota</taxon>
        <taxon>Alphaproteobacteria</taxon>
        <taxon>Emcibacterales</taxon>
        <taxon>Emcibacteraceae</taxon>
        <taxon>Emcibacter</taxon>
    </lineage>
</organism>
<protein>
    <recommendedName>
        <fullName evidence="2">histidine kinase</fullName>
        <ecNumber evidence="2">2.7.13.3</ecNumber>
    </recommendedName>
</protein>
<dbReference type="EMBL" id="VFIY01000018">
    <property type="protein sequence ID" value="TPD57683.1"/>
    <property type="molecule type" value="Genomic_DNA"/>
</dbReference>
<evidence type="ECO:0000256" key="1">
    <source>
        <dbReference type="ARBA" id="ARBA00000085"/>
    </source>
</evidence>
<dbReference type="SUPFAM" id="SSF55874">
    <property type="entry name" value="ATPase domain of HSP90 chaperone/DNA topoisomerase II/histidine kinase"/>
    <property type="match status" value="1"/>
</dbReference>
<sequence length="634" mass="70950">MDFFKVLTDFFGHYVIEYKFLVLTGIDGSLLASNRRYQETFPAKSPDIFGEGGKGVFSDLTPDEAVGVKKQLFDDKPKETVWDQEDRDENVISVKWRSFSFYLRGKQYCLKVGTNVSAEGYLRKRLLKIGEEAGVGFWRVDKNTRHVHWSLEVYKIHDVFAQNFAPTLETMGELFDEDDWRELENSIEEAFGKGKPFVHTFAIAGVAGGSKYIEVKGGPEINVKGRIKAVSGTVRDKTRETETEVRYAATSEKLSLAENYTKNLEKTLDHHALVSITDTSGTIIYVNQKFCDISGYSSSELMGQNHRILKSRKHKPEFYKEIWRDISSGEVWQGEICNLNKAGEPYWVYSTIVPFLEENSGTPTHYVSVRTDITEQKNCKQRHDDLMKQALELSRVKNDFLANMSHELHTPLNAIIGYSEMIMQEYFGSLGHEKYKEYIRDIHDSGEKLLGLVDNVLEISRLETGKFEIAPAAVCIGKILQDKYDKFSPVAAAGGINLVVENPDQIDEVYMDEGAVRQILSNLLSNAIKFSLEGGRVSLGLTSNSSGHLVFYVRDEGIGMSRDDIKLALLPFGQVAPAQSRSHDGAGLGLPLCKHLVELHGGKLLIESEVGKGTEVTILVPCNDSSAHTSAVAV</sequence>
<dbReference type="PANTHER" id="PTHR43711">
    <property type="entry name" value="TWO-COMPONENT HISTIDINE KINASE"/>
    <property type="match status" value="1"/>
</dbReference>
<comment type="caution">
    <text evidence="10">The sequence shown here is derived from an EMBL/GenBank/DDBJ whole genome shotgun (WGS) entry which is preliminary data.</text>
</comment>
<evidence type="ECO:0000256" key="5">
    <source>
        <dbReference type="ARBA" id="ARBA00022777"/>
    </source>
</evidence>
<keyword evidence="6" id="KW-0902">Two-component regulatory system</keyword>